<dbReference type="InterPro" id="IPR010331">
    <property type="entry name" value="ExoD"/>
</dbReference>
<evidence type="ECO:0008006" key="4">
    <source>
        <dbReference type="Google" id="ProtNLM"/>
    </source>
</evidence>
<organism evidence="2 3">
    <name type="scientific">Hydrogenophaga intermedia</name>
    <dbReference type="NCBI Taxonomy" id="65786"/>
    <lineage>
        <taxon>Bacteria</taxon>
        <taxon>Pseudomonadati</taxon>
        <taxon>Pseudomonadota</taxon>
        <taxon>Betaproteobacteria</taxon>
        <taxon>Burkholderiales</taxon>
        <taxon>Comamonadaceae</taxon>
        <taxon>Hydrogenophaga</taxon>
    </lineage>
</organism>
<dbReference type="RefSeq" id="WP_009519408.1">
    <property type="nucleotide sequence ID" value="NZ_CCAE010000013.1"/>
</dbReference>
<dbReference type="PANTHER" id="PTHR41795:SF1">
    <property type="entry name" value="EXOPOLYSACCHARIDE SYNTHESIS PROTEIN"/>
    <property type="match status" value="1"/>
</dbReference>
<feature type="transmembrane region" description="Helical" evidence="1">
    <location>
        <begin position="143"/>
        <end position="161"/>
    </location>
</feature>
<sequence>MDHSLARRLRRAAIRQERLWRAHGLGGSHDPDETAPLRLTLTELLNLHGEASLPVLVMVLSLFTLIPVGGAGWFVSFFIVALGWYWARGHERVALPGALGGFTLNELWSRRSLHGLAWLYALADRWLSPRWQAWRHDRTRGWWGLWIAVMAFIIFLPLPFGNVLPSASLVLLGLGWLFRDGLALAVSTVTGAAAIAYTVAFGQLAIDLVQRGWAWLFST</sequence>
<feature type="transmembrane region" description="Helical" evidence="1">
    <location>
        <begin position="55"/>
        <end position="87"/>
    </location>
</feature>
<evidence type="ECO:0000313" key="2">
    <source>
        <dbReference type="EMBL" id="CDN87643.1"/>
    </source>
</evidence>
<evidence type="ECO:0000313" key="3">
    <source>
        <dbReference type="Proteomes" id="UP000028878"/>
    </source>
</evidence>
<keyword evidence="1" id="KW-0472">Membrane</keyword>
<reference evidence="3" key="1">
    <citation type="submission" date="2014-02" db="EMBL/GenBank/DDBJ databases">
        <authorList>
            <person name="Gan H."/>
        </authorList>
    </citation>
    <scope>NUCLEOTIDE SEQUENCE [LARGE SCALE GENOMIC DNA]</scope>
    <source>
        <strain evidence="3">S1</strain>
    </source>
</reference>
<keyword evidence="1" id="KW-1133">Transmembrane helix</keyword>
<keyword evidence="1" id="KW-0812">Transmembrane</keyword>
<dbReference type="Proteomes" id="UP000028878">
    <property type="component" value="Unassembled WGS sequence"/>
</dbReference>
<reference evidence="3" key="2">
    <citation type="submission" date="2014-11" db="EMBL/GenBank/DDBJ databases">
        <title>Draft genome sequence of Hydrogenophaga intermedia S1.</title>
        <authorList>
            <person name="Gan H.M."/>
            <person name="Chew T.H."/>
            <person name="Stolz A."/>
        </authorList>
    </citation>
    <scope>NUCLEOTIDE SEQUENCE [LARGE SCALE GENOMIC DNA]</scope>
    <source>
        <strain evidence="3">S1</strain>
    </source>
</reference>
<protein>
    <recommendedName>
        <fullName evidence="4">Exopolysaccharide synthesis, ExoD</fullName>
    </recommendedName>
</protein>
<dbReference type="PANTHER" id="PTHR41795">
    <property type="entry name" value="EXOPOLYSACCHARIDE SYNTHESIS PROTEIN"/>
    <property type="match status" value="1"/>
</dbReference>
<proteinExistence type="predicted"/>
<dbReference type="EMBL" id="CCAE010000013">
    <property type="protein sequence ID" value="CDN87643.1"/>
    <property type="molecule type" value="Genomic_DNA"/>
</dbReference>
<accession>A0A1L1PI58</accession>
<evidence type="ECO:0000256" key="1">
    <source>
        <dbReference type="SAM" id="Phobius"/>
    </source>
</evidence>
<feature type="transmembrane region" description="Helical" evidence="1">
    <location>
        <begin position="181"/>
        <end position="201"/>
    </location>
</feature>
<dbReference type="Pfam" id="PF06055">
    <property type="entry name" value="ExoD"/>
    <property type="match status" value="1"/>
</dbReference>
<gene>
    <name evidence="2" type="ORF">BN948_02068</name>
</gene>
<keyword evidence="3" id="KW-1185">Reference proteome</keyword>
<dbReference type="AlphaFoldDB" id="A0A1L1PI58"/>
<name>A0A1L1PI58_HYDIT</name>